<keyword evidence="6" id="KW-0863">Zinc-finger</keyword>
<dbReference type="InterPro" id="IPR013087">
    <property type="entry name" value="Znf_C2H2_type"/>
</dbReference>
<keyword evidence="5" id="KW-0949">S-adenosyl-L-methionine</keyword>
<dbReference type="PANTHER" id="PTHR47325:SF1">
    <property type="entry name" value="HISTONE-LYSINE N-METHYLTRANSFERASE SUVR5"/>
    <property type="match status" value="1"/>
</dbReference>
<gene>
    <name evidence="11" type="ORF">FRX31_029377</name>
</gene>
<evidence type="ECO:0000313" key="11">
    <source>
        <dbReference type="EMBL" id="KAF5181036.1"/>
    </source>
</evidence>
<proteinExistence type="predicted"/>
<dbReference type="Gene3D" id="2.170.270.10">
    <property type="entry name" value="SET domain"/>
    <property type="match status" value="1"/>
</dbReference>
<keyword evidence="12" id="KW-1185">Reference proteome</keyword>
<evidence type="ECO:0000259" key="10">
    <source>
        <dbReference type="PROSITE" id="PS50868"/>
    </source>
</evidence>
<dbReference type="InterPro" id="IPR046341">
    <property type="entry name" value="SET_dom_sf"/>
</dbReference>
<dbReference type="PROSITE" id="PS50868">
    <property type="entry name" value="POST_SET"/>
    <property type="match status" value="1"/>
</dbReference>
<dbReference type="InterPro" id="IPR007728">
    <property type="entry name" value="Pre-SET_dom"/>
</dbReference>
<feature type="domain" description="C2H2-type" evidence="7">
    <location>
        <begin position="852"/>
        <end position="875"/>
    </location>
</feature>
<dbReference type="PROSITE" id="PS50280">
    <property type="entry name" value="SET"/>
    <property type="match status" value="1"/>
</dbReference>
<dbReference type="InterPro" id="IPR003616">
    <property type="entry name" value="Post-SET_dom"/>
</dbReference>
<dbReference type="PROSITE" id="PS50867">
    <property type="entry name" value="PRE_SET"/>
    <property type="match status" value="1"/>
</dbReference>
<keyword evidence="6" id="KW-0479">Metal-binding</keyword>
<dbReference type="PROSITE" id="PS00028">
    <property type="entry name" value="ZINC_FINGER_C2H2_1"/>
    <property type="match status" value="4"/>
</dbReference>
<evidence type="ECO:0000256" key="3">
    <source>
        <dbReference type="ARBA" id="ARBA00022603"/>
    </source>
</evidence>
<evidence type="ECO:0000259" key="8">
    <source>
        <dbReference type="PROSITE" id="PS50280"/>
    </source>
</evidence>
<dbReference type="GO" id="GO:0008270">
    <property type="term" value="F:zinc ion binding"/>
    <property type="evidence" value="ECO:0007669"/>
    <property type="project" value="UniProtKB-KW"/>
</dbReference>
<dbReference type="Pfam" id="PF05033">
    <property type="entry name" value="Pre-SET"/>
    <property type="match status" value="1"/>
</dbReference>
<dbReference type="GO" id="GO:0032259">
    <property type="term" value="P:methylation"/>
    <property type="evidence" value="ECO:0007669"/>
    <property type="project" value="UniProtKB-KW"/>
</dbReference>
<keyword evidence="3 11" id="KW-0489">Methyltransferase</keyword>
<dbReference type="SMART" id="SM00468">
    <property type="entry name" value="PreSET"/>
    <property type="match status" value="1"/>
</dbReference>
<reference evidence="11 12" key="1">
    <citation type="submission" date="2020-06" db="EMBL/GenBank/DDBJ databases">
        <title>Transcriptomic and genomic resources for Thalictrum thalictroides and T. hernandezii: Facilitating candidate gene discovery in an emerging model plant lineage.</title>
        <authorList>
            <person name="Arias T."/>
            <person name="Riano-Pachon D.M."/>
            <person name="Di Stilio V.S."/>
        </authorList>
    </citation>
    <scope>NUCLEOTIDE SEQUENCE [LARGE SCALE GENOMIC DNA]</scope>
    <source>
        <strain evidence="12">cv. WT478/WT964</strain>
        <tissue evidence="11">Leaves</tissue>
    </source>
</reference>
<sequence>MSTISENLAVQNFCTMENPVLLNMENRLKHQVDDSQANADCSQVDMPGEDQNTVEGPSDLGDIWTATLDPGHRGEEQEFCHNDCDSQQAILNDQQRIIEPSTASKNFNHMEEIEKDLRNWDGESHLPEAEWLDQDECVALWVKWRGKWQAGIRCARADCPLSTLKARPTHDRKKYFVVFFPLTRNYSWADMLLVRPIHEFPEPNVHRTHSQGLEKVKDLSLPRRFIMQRLAVGMVNISDQVHNEAMIEAARKVTALKEFAMEASQCNCYSALGRMLVKLQSMILERYIDPNWLQTLSESWVQRCQNAQSAEVVEMLKEELVSSVLWNKIEALWDAPVQPELGTEWKTWKQEVMKWFSTSNPMANGRDMELCDGDDLTTVGFQISRKRPKLEVRRAEMHASQVEARISHEIQPQIDTAEINSVFFDRAGLVNAKTLVPESCRDKCSTEEAKTSDNPENMVDKWDGIVVETANNEFVRTTVVQETPMDGRSVGKPLDNGNKFRQCLAFIEAKGRQCIRWANDGDDYCCVHLAIRDKSPKTELTTPGDAPMCEGTTTHGTKCKHRSQYGSAFCKKHKLHQSPYLVDTEKPSCLPTNTLKRSCSEMNSSTRATSFQELMLVDEVRNPANEISRCSIEGDTLEKGTILVEKFDHSSKGYHVGQSLSCIGSSHQTTNDPCPERAKLHTLYCEKHIPAFLKRARNGRSRIISKEVFVDFLRKCSSLKQKLHLHRACVLLYNYVKGVSSRRNPVSKETQLQWILSEASKDLCVGEYIMKLVSIEREKLKRFWDFDVDNDKQVSSGVNISVLQPESVQRSHDTEVNVKCKICLKEYSAEKLLGPHWMDIHKKEARWLFRGYACAICLTSFTSKKILETHGREKHQVQFLEQCMMLKCIPCGSHFVNSEQLWSHVLSVHSKDLKISTEPGNIDSSENSCVVQGGARRFICKFCGLKFDMLPDLGRHHQAAHMGLSSVAHISPKRETQLNNHYKLKSGRLSRPSFTKGLGAASFRIRNRGNMRMKKRFQASSSVSTGGEKMQIQEIQVAEVVGLGRLAESQCSAVAKSLFSEIQKAKSRPSNLDILCVARSTCCKISLQAALVDQYGVLPERLYLKAAKLCSELNIRVEWHQEGYVCPKGCTPVTDNHNFFPLMPLPQSVEHIPIYSEDPMEVEEWERDECHYIIESQHIQSEFMQKAIVLCEDLSFGRESVPVNCVVDEDLVSSLRTVLGEGSNSEITIRPMPWDSFTYATERFLDTSLVHNTESSQLGCACPHSTCSPEACDHVYLFDNDYENAKDIYGQPMQGKFPYDKEGKIILEEGYLVYECNTSCSCDKSCPNRVLQNGVQVKLEVFKTQNKGWAVRAGETILRGTFVCEYIGEVINDEEANKRHRNREDSSYLYKIDAHNDDMNELTEGVVSHVLDATRYGNVSRFINHSCLPNLVCYQVLVDSMDCQLAHIGFYASRNIAVGEELAYNYREKQLLSKGHSCYCSAPNCQGHIL</sequence>
<dbReference type="GO" id="GO:0005634">
    <property type="term" value="C:nucleus"/>
    <property type="evidence" value="ECO:0007669"/>
    <property type="project" value="InterPro"/>
</dbReference>
<dbReference type="InterPro" id="IPR001214">
    <property type="entry name" value="SET_dom"/>
</dbReference>
<dbReference type="Gene3D" id="3.30.160.60">
    <property type="entry name" value="Classic Zinc Finger"/>
    <property type="match status" value="2"/>
</dbReference>
<dbReference type="Pfam" id="PF00856">
    <property type="entry name" value="SET"/>
    <property type="match status" value="1"/>
</dbReference>
<evidence type="ECO:0000313" key="12">
    <source>
        <dbReference type="Proteomes" id="UP000554482"/>
    </source>
</evidence>
<feature type="domain" description="C2H2-type" evidence="7">
    <location>
        <begin position="886"/>
        <end position="914"/>
    </location>
</feature>
<dbReference type="PROSITE" id="PS50157">
    <property type="entry name" value="ZINC_FINGER_C2H2_2"/>
    <property type="match status" value="3"/>
</dbReference>
<dbReference type="Pfam" id="PF18868">
    <property type="entry name" value="zf-C2H2_3rep"/>
    <property type="match status" value="1"/>
</dbReference>
<comment type="caution">
    <text evidence="11">The sequence shown here is derived from an EMBL/GenBank/DDBJ whole genome shotgun (WGS) entry which is preliminary data.</text>
</comment>
<dbReference type="SUPFAM" id="SSF82199">
    <property type="entry name" value="SET domain"/>
    <property type="match status" value="1"/>
</dbReference>
<evidence type="ECO:0000256" key="1">
    <source>
        <dbReference type="ARBA" id="ARBA00004286"/>
    </source>
</evidence>
<evidence type="ECO:0000259" key="7">
    <source>
        <dbReference type="PROSITE" id="PS50157"/>
    </source>
</evidence>
<organism evidence="11 12">
    <name type="scientific">Thalictrum thalictroides</name>
    <name type="common">Rue-anemone</name>
    <name type="synonym">Anemone thalictroides</name>
    <dbReference type="NCBI Taxonomy" id="46969"/>
    <lineage>
        <taxon>Eukaryota</taxon>
        <taxon>Viridiplantae</taxon>
        <taxon>Streptophyta</taxon>
        <taxon>Embryophyta</taxon>
        <taxon>Tracheophyta</taxon>
        <taxon>Spermatophyta</taxon>
        <taxon>Magnoliopsida</taxon>
        <taxon>Ranunculales</taxon>
        <taxon>Ranunculaceae</taxon>
        <taxon>Thalictroideae</taxon>
        <taxon>Thalictrum</taxon>
    </lineage>
</organism>
<feature type="domain" description="C2H2-type" evidence="7">
    <location>
        <begin position="938"/>
        <end position="966"/>
    </location>
</feature>
<evidence type="ECO:0000256" key="6">
    <source>
        <dbReference type="PROSITE-ProRule" id="PRU00042"/>
    </source>
</evidence>
<dbReference type="InterPro" id="IPR040689">
    <property type="entry name" value="SUVR5_Znf-C2H2_3rpt"/>
</dbReference>
<evidence type="ECO:0000256" key="5">
    <source>
        <dbReference type="ARBA" id="ARBA00022691"/>
    </source>
</evidence>
<evidence type="ECO:0000259" key="9">
    <source>
        <dbReference type="PROSITE" id="PS50867"/>
    </source>
</evidence>
<protein>
    <submittedName>
        <fullName evidence="11">Histone-lysine N-methyltransferase SUVR5</fullName>
    </submittedName>
</protein>
<name>A0A7J6V7N9_THATH</name>
<evidence type="ECO:0000256" key="4">
    <source>
        <dbReference type="ARBA" id="ARBA00022679"/>
    </source>
</evidence>
<dbReference type="SMART" id="SM00355">
    <property type="entry name" value="ZnF_C2H2"/>
    <property type="match status" value="4"/>
</dbReference>
<dbReference type="EMBL" id="JABWDY010036647">
    <property type="protein sequence ID" value="KAF5181036.1"/>
    <property type="molecule type" value="Genomic_DNA"/>
</dbReference>
<dbReference type="GO" id="GO:0005694">
    <property type="term" value="C:chromosome"/>
    <property type="evidence" value="ECO:0007669"/>
    <property type="project" value="UniProtKB-SubCell"/>
</dbReference>
<feature type="domain" description="Post-SET" evidence="10">
    <location>
        <begin position="1474"/>
        <end position="1490"/>
    </location>
</feature>
<feature type="domain" description="SET" evidence="8">
    <location>
        <begin position="1337"/>
        <end position="1467"/>
    </location>
</feature>
<keyword evidence="6" id="KW-0862">Zinc</keyword>
<dbReference type="PANTHER" id="PTHR47325">
    <property type="entry name" value="HISTONE-LYSINE N-METHYLTRANSFERASE SUVR5"/>
    <property type="match status" value="1"/>
</dbReference>
<dbReference type="Proteomes" id="UP000554482">
    <property type="component" value="Unassembled WGS sequence"/>
</dbReference>
<feature type="domain" description="Pre-SET" evidence="9">
    <location>
        <begin position="1258"/>
        <end position="1334"/>
    </location>
</feature>
<evidence type="ECO:0000256" key="2">
    <source>
        <dbReference type="ARBA" id="ARBA00022454"/>
    </source>
</evidence>
<dbReference type="OrthoDB" id="308383at2759"/>
<dbReference type="SMART" id="SM00317">
    <property type="entry name" value="SET"/>
    <property type="match status" value="1"/>
</dbReference>
<comment type="subcellular location">
    <subcellularLocation>
        <location evidence="1">Chromosome</location>
    </subcellularLocation>
</comment>
<dbReference type="GO" id="GO:0042054">
    <property type="term" value="F:histone methyltransferase activity"/>
    <property type="evidence" value="ECO:0007669"/>
    <property type="project" value="InterPro"/>
</dbReference>
<keyword evidence="4 11" id="KW-0808">Transferase</keyword>
<accession>A0A7J6V7N9</accession>
<keyword evidence="2" id="KW-0158">Chromosome</keyword>